<dbReference type="Gene3D" id="3.60.120.10">
    <property type="entry name" value="Anthranilate synthase"/>
    <property type="match status" value="1"/>
</dbReference>
<organism evidence="3 4">
    <name type="scientific">Thermithiobacillus plumbiphilus</name>
    <dbReference type="NCBI Taxonomy" id="1729899"/>
    <lineage>
        <taxon>Bacteria</taxon>
        <taxon>Pseudomonadati</taxon>
        <taxon>Pseudomonadota</taxon>
        <taxon>Acidithiobacillia</taxon>
        <taxon>Acidithiobacillales</taxon>
        <taxon>Thermithiobacillaceae</taxon>
        <taxon>Thermithiobacillus</taxon>
    </lineage>
</organism>
<name>A0ABU9D6G2_9PROT</name>
<evidence type="ECO:0000259" key="2">
    <source>
        <dbReference type="Pfam" id="PF04715"/>
    </source>
</evidence>
<dbReference type="Pfam" id="PF04715">
    <property type="entry name" value="Anth_synt_I_N"/>
    <property type="match status" value="1"/>
</dbReference>
<reference evidence="3 4" key="1">
    <citation type="submission" date="2024-04" db="EMBL/GenBank/DDBJ databases">
        <authorList>
            <person name="Abashina T."/>
            <person name="Shaikin A."/>
        </authorList>
    </citation>
    <scope>NUCLEOTIDE SEQUENCE [LARGE SCALE GENOMIC DNA]</scope>
    <source>
        <strain evidence="3 4">AAFK</strain>
    </source>
</reference>
<proteinExistence type="predicted"/>
<dbReference type="EMBL" id="JBBPCO010000001">
    <property type="protein sequence ID" value="MEK8088422.1"/>
    <property type="molecule type" value="Genomic_DNA"/>
</dbReference>
<keyword evidence="3" id="KW-0808">Transferase</keyword>
<evidence type="ECO:0000313" key="4">
    <source>
        <dbReference type="Proteomes" id="UP001446205"/>
    </source>
</evidence>
<feature type="domain" description="Chorismate-utilising enzyme C-terminal" evidence="1">
    <location>
        <begin position="193"/>
        <end position="443"/>
    </location>
</feature>
<dbReference type="EC" id="2.6.1.85" evidence="3"/>
<dbReference type="InterPro" id="IPR019999">
    <property type="entry name" value="Anth_synth_I-like"/>
</dbReference>
<dbReference type="PANTHER" id="PTHR11236">
    <property type="entry name" value="AMINOBENZOATE/ANTHRANILATE SYNTHASE"/>
    <property type="match status" value="1"/>
</dbReference>
<dbReference type="RefSeq" id="WP_341369485.1">
    <property type="nucleotide sequence ID" value="NZ_JBBPCO010000001.1"/>
</dbReference>
<dbReference type="PANTHER" id="PTHR11236:SF9">
    <property type="entry name" value="ANTHRANILATE SYNTHASE COMPONENT 1"/>
    <property type="match status" value="1"/>
</dbReference>
<dbReference type="Pfam" id="PF00425">
    <property type="entry name" value="Chorismate_bind"/>
    <property type="match status" value="1"/>
</dbReference>
<accession>A0ABU9D6G2</accession>
<dbReference type="Proteomes" id="UP001446205">
    <property type="component" value="Unassembled WGS sequence"/>
</dbReference>
<gene>
    <name evidence="3" type="ORF">WOB96_01465</name>
</gene>
<keyword evidence="4" id="KW-1185">Reference proteome</keyword>
<evidence type="ECO:0000313" key="3">
    <source>
        <dbReference type="EMBL" id="MEK8088422.1"/>
    </source>
</evidence>
<dbReference type="NCBIfam" id="NF006563">
    <property type="entry name" value="PRK09070.1"/>
    <property type="match status" value="1"/>
</dbReference>
<dbReference type="InterPro" id="IPR006805">
    <property type="entry name" value="Anth_synth_I_N"/>
</dbReference>
<dbReference type="InterPro" id="IPR005801">
    <property type="entry name" value="ADC_synthase"/>
</dbReference>
<feature type="domain" description="Anthranilate synthase component I N-terminal" evidence="2">
    <location>
        <begin position="28"/>
        <end position="147"/>
    </location>
</feature>
<dbReference type="PRINTS" id="PR00095">
    <property type="entry name" value="ANTSNTHASEI"/>
</dbReference>
<comment type="caution">
    <text evidence="3">The sequence shown here is derived from an EMBL/GenBank/DDBJ whole genome shotgun (WGS) entry which is preliminary data.</text>
</comment>
<keyword evidence="3" id="KW-0032">Aminotransferase</keyword>
<protein>
    <submittedName>
        <fullName evidence="3">Aminodeoxychorismate synthase component I</fullName>
        <ecNumber evidence="3">2.6.1.85</ecNumber>
    </submittedName>
</protein>
<evidence type="ECO:0000259" key="1">
    <source>
        <dbReference type="Pfam" id="PF00425"/>
    </source>
</evidence>
<dbReference type="InterPro" id="IPR015890">
    <property type="entry name" value="Chorismate_C"/>
</dbReference>
<dbReference type="SUPFAM" id="SSF56322">
    <property type="entry name" value="ADC synthase"/>
    <property type="match status" value="1"/>
</dbReference>
<dbReference type="GO" id="GO:0046820">
    <property type="term" value="F:4-amino-4-deoxychorismate synthase activity"/>
    <property type="evidence" value="ECO:0007669"/>
    <property type="project" value="UniProtKB-EC"/>
</dbReference>
<sequence>MAKPAGDWQIRPISPDTLDLAALHGRHPERYPALLESTARNRLTGRYSILFAFPEMPLWLDDAGRLWENGAPSLAESFLSALDQRIHDFLTEEPCPLPFCGGMFVFLGYEFLGQIEQIRIPRGPQTLPQAFALSIAGAVVLDHLEGAAWLVATGNQATDRLERMAADIDACHAAPEVLAPIGIQSLREDPEGHFLDGVRRIKEYILDGDIFQANLSRAWSLTLQSPDPLQIYRQLRRHNPAPFAGLFRWKDQYVLSSSPERLLHWDRETLSSRPIAGTRPRLPGCDAALTSELIGHPKERAEHIMLIDLIRNDLGRVCQPGSIEVDELMGIESYSHVHHIVSNVRGQTRAGIRHGQMLAALFPGGTITGCPKVRSMEIIADVEDTPRGPYTGSMGYISRDGQMDMNILIRSMWLNENNLSFRAGAGIVADSDADLELLETRAKARALLRALGLNDAGRPD</sequence>